<organism evidence="1 2">
    <name type="scientific">Microvirga aerilata</name>
    <dbReference type="NCBI Taxonomy" id="670292"/>
    <lineage>
        <taxon>Bacteria</taxon>
        <taxon>Pseudomonadati</taxon>
        <taxon>Pseudomonadota</taxon>
        <taxon>Alphaproteobacteria</taxon>
        <taxon>Hyphomicrobiales</taxon>
        <taxon>Methylobacteriaceae</taxon>
        <taxon>Microvirga</taxon>
    </lineage>
</organism>
<dbReference type="AlphaFoldDB" id="A0A937D080"/>
<reference evidence="1" key="1">
    <citation type="submission" date="2021-01" db="EMBL/GenBank/DDBJ databases">
        <title>Microvirga sp.</title>
        <authorList>
            <person name="Kim M.K."/>
        </authorList>
    </citation>
    <scope>NUCLEOTIDE SEQUENCE</scope>
    <source>
        <strain evidence="1">5420S-16</strain>
    </source>
</reference>
<dbReference type="SUPFAM" id="SSF51120">
    <property type="entry name" value="beta-Roll"/>
    <property type="match status" value="1"/>
</dbReference>
<dbReference type="RefSeq" id="WP_202059808.1">
    <property type="nucleotide sequence ID" value="NZ_JAEQMY010000015.1"/>
</dbReference>
<comment type="caution">
    <text evidence="1">The sequence shown here is derived from an EMBL/GenBank/DDBJ whole genome shotgun (WGS) entry which is preliminary data.</text>
</comment>
<dbReference type="InterPro" id="IPR001343">
    <property type="entry name" value="Hemolysn_Ca-bd"/>
</dbReference>
<dbReference type="GO" id="GO:0005509">
    <property type="term" value="F:calcium ion binding"/>
    <property type="evidence" value="ECO:0007669"/>
    <property type="project" value="InterPro"/>
</dbReference>
<name>A0A937D080_9HYPH</name>
<evidence type="ECO:0000313" key="1">
    <source>
        <dbReference type="EMBL" id="MBL0404777.1"/>
    </source>
</evidence>
<dbReference type="Gene3D" id="2.150.10.10">
    <property type="entry name" value="Serralysin-like metalloprotease, C-terminal"/>
    <property type="match status" value="1"/>
</dbReference>
<sequence length="254" mass="27294">MAKIVTPSVPASLPIIDSGDHILQGGASGDVFMIMSSEFSLTINGSDGSDWILFNEGSITFDMNQTAAQNTGYGTHTISSIEGIVTSNRLELPGQDAIIGNASDNVFMTYHGDDKIEAGDGRDFILAGSGNDTVTGGNGTDYFIFGDKLDKKTNVDKVTDFKHKTDKIVLSKYGYDDLGGKFSVFAKAGKAGDLKKSAFYEGKKAHDKDDRIIYDKKTGALYYDPDGTGKVAQVKFATLTNKPKGITADDFYIM</sequence>
<dbReference type="PRINTS" id="PR00313">
    <property type="entry name" value="CABNDNGRPT"/>
</dbReference>
<protein>
    <submittedName>
        <fullName evidence="1">Calcium-binding protein</fullName>
    </submittedName>
</protein>
<dbReference type="Pfam" id="PF00353">
    <property type="entry name" value="HemolysinCabind"/>
    <property type="match status" value="1"/>
</dbReference>
<proteinExistence type="predicted"/>
<gene>
    <name evidence="1" type="ORF">JKG68_12435</name>
</gene>
<evidence type="ECO:0000313" key="2">
    <source>
        <dbReference type="Proteomes" id="UP000605848"/>
    </source>
</evidence>
<keyword evidence="2" id="KW-1185">Reference proteome</keyword>
<dbReference type="EMBL" id="JAEQMY010000015">
    <property type="protein sequence ID" value="MBL0404777.1"/>
    <property type="molecule type" value="Genomic_DNA"/>
</dbReference>
<dbReference type="InterPro" id="IPR011049">
    <property type="entry name" value="Serralysin-like_metalloprot_C"/>
</dbReference>
<accession>A0A937D080</accession>
<dbReference type="Proteomes" id="UP000605848">
    <property type="component" value="Unassembled WGS sequence"/>
</dbReference>